<reference evidence="1 2" key="1">
    <citation type="submission" date="2012-02" db="EMBL/GenBank/DDBJ databases">
        <title>Complete genome sequence of Actinoplanes missouriensis 431 (= NBRC 102363).</title>
        <authorList>
            <person name="Ohnishi Y."/>
            <person name="Ishikawa J."/>
            <person name="Sekine M."/>
            <person name="Hosoyama A."/>
            <person name="Harada T."/>
            <person name="Narita H."/>
            <person name="Hata T."/>
            <person name="Konno Y."/>
            <person name="Tutikane K."/>
            <person name="Fujita N."/>
            <person name="Horinouchi S."/>
            <person name="Hayakawa M."/>
        </authorList>
    </citation>
    <scope>NUCLEOTIDE SEQUENCE [LARGE SCALE GENOMIC DNA]</scope>
    <source>
        <strain evidence="2">ATCC 14538 / DSM 43046 / CBS 188.64 / JCM 3121 / NBRC 102363 / NCIMB 12654 / NRRL B-3342 / UNCC 431</strain>
    </source>
</reference>
<sequence>MEVAADALLDAMDDIEPAEPPVSRGAVHRSAVVPASAVHAGGSRQRFTAAG</sequence>
<protein>
    <submittedName>
        <fullName evidence="1">Uncharacterized protein</fullName>
    </submittedName>
</protein>
<keyword evidence="2" id="KW-1185">Reference proteome</keyword>
<dbReference type="EMBL" id="AP012319">
    <property type="protein sequence ID" value="BAL88813.1"/>
    <property type="molecule type" value="Genomic_DNA"/>
</dbReference>
<dbReference type="HOGENOM" id="CLU_3094678_0_0_11"/>
<dbReference type="PATRIC" id="fig|512565.3.peg.3587"/>
<dbReference type="AlphaFoldDB" id="I0H726"/>
<dbReference type="Proteomes" id="UP000007882">
    <property type="component" value="Chromosome"/>
</dbReference>
<evidence type="ECO:0000313" key="1">
    <source>
        <dbReference type="EMBL" id="BAL88813.1"/>
    </source>
</evidence>
<evidence type="ECO:0000313" key="2">
    <source>
        <dbReference type="Proteomes" id="UP000007882"/>
    </source>
</evidence>
<accession>I0H726</accession>
<name>I0H726_ACTM4</name>
<gene>
    <name evidence="1" type="ordered locus">AMIS_35930</name>
</gene>
<proteinExistence type="predicted"/>
<dbReference type="KEGG" id="ams:AMIS_35930"/>
<organism evidence="1 2">
    <name type="scientific">Actinoplanes missouriensis (strain ATCC 14538 / DSM 43046 / CBS 188.64 / JCM 3121 / NBRC 102363 / NCIMB 12654 / NRRL B-3342 / UNCC 431)</name>
    <dbReference type="NCBI Taxonomy" id="512565"/>
    <lineage>
        <taxon>Bacteria</taxon>
        <taxon>Bacillati</taxon>
        <taxon>Actinomycetota</taxon>
        <taxon>Actinomycetes</taxon>
        <taxon>Micromonosporales</taxon>
        <taxon>Micromonosporaceae</taxon>
        <taxon>Actinoplanes</taxon>
    </lineage>
</organism>